<sequence length="238" mass="27981">MLSCTSEYFPKDLDIGESIYVVNGILYPDSTAKIYISNSQVYNAPNMQPIEPLDVRLRWEGENQEGSEQLTRVDSMYVSEARMKTGLKYHLEINTPDGTKVFCGIDILSLSDAKNFIYNFRDKFAIREMTKVMKRFENEKLQRYHFVIEKSPGLKAYIQNSLEYSEEQPEKDHKLKLWIDRNIQEFNIHTLIRRRAGLQLSEGENMFGFKRPYTDYSLSLWKQHINPISKEIDLQIET</sequence>
<dbReference type="AlphaFoldDB" id="A0A074L410"/>
<proteinExistence type="predicted"/>
<keyword evidence="2" id="KW-1185">Reference proteome</keyword>
<accession>A0A074L410</accession>
<evidence type="ECO:0000313" key="1">
    <source>
        <dbReference type="EMBL" id="KEO75939.1"/>
    </source>
</evidence>
<reference evidence="1 2" key="1">
    <citation type="submission" date="2014-04" db="EMBL/GenBank/DDBJ databases">
        <title>Characterization and application of a salt tolerant electro-active bacterium.</title>
        <authorList>
            <person name="Yang L."/>
            <person name="Wei S."/>
            <person name="Tay Q.X.M."/>
        </authorList>
    </citation>
    <scope>NUCLEOTIDE SEQUENCE [LARGE SCALE GENOMIC DNA]</scope>
    <source>
        <strain evidence="1 2">LY1</strain>
    </source>
</reference>
<dbReference type="EMBL" id="JMIH01000001">
    <property type="protein sequence ID" value="KEO75939.1"/>
    <property type="molecule type" value="Genomic_DNA"/>
</dbReference>
<name>A0A074L410_9BACT</name>
<organism evidence="1 2">
    <name type="scientific">Anditalea andensis</name>
    <dbReference type="NCBI Taxonomy" id="1048983"/>
    <lineage>
        <taxon>Bacteria</taxon>
        <taxon>Pseudomonadati</taxon>
        <taxon>Bacteroidota</taxon>
        <taxon>Cytophagia</taxon>
        <taxon>Cytophagales</taxon>
        <taxon>Cytophagaceae</taxon>
        <taxon>Anditalea</taxon>
    </lineage>
</organism>
<evidence type="ECO:0000313" key="2">
    <source>
        <dbReference type="Proteomes" id="UP000027821"/>
    </source>
</evidence>
<protein>
    <submittedName>
        <fullName evidence="1">Uncharacterized protein</fullName>
    </submittedName>
</protein>
<comment type="caution">
    <text evidence="1">The sequence shown here is derived from an EMBL/GenBank/DDBJ whole genome shotgun (WGS) entry which is preliminary data.</text>
</comment>
<gene>
    <name evidence="1" type="ORF">EL17_00045</name>
</gene>
<dbReference type="Proteomes" id="UP000027821">
    <property type="component" value="Unassembled WGS sequence"/>
</dbReference>